<protein>
    <submittedName>
        <fullName evidence="8">EamA domain-containing membrane protein RarD</fullName>
    </submittedName>
</protein>
<feature type="transmembrane region" description="Helical" evidence="6">
    <location>
        <begin position="229"/>
        <end position="248"/>
    </location>
</feature>
<feature type="transmembrane region" description="Helical" evidence="6">
    <location>
        <begin position="115"/>
        <end position="133"/>
    </location>
</feature>
<feature type="transmembrane region" description="Helical" evidence="6">
    <location>
        <begin position="198"/>
        <end position="217"/>
    </location>
</feature>
<keyword evidence="2" id="KW-1003">Cell membrane</keyword>
<evidence type="ECO:0000313" key="9">
    <source>
        <dbReference type="Proteomes" id="UP000236721"/>
    </source>
</evidence>
<feature type="domain" description="EamA" evidence="7">
    <location>
        <begin position="19"/>
        <end position="155"/>
    </location>
</feature>
<feature type="domain" description="EamA" evidence="7">
    <location>
        <begin position="168"/>
        <end position="301"/>
    </location>
</feature>
<feature type="transmembrane region" description="Helical" evidence="6">
    <location>
        <begin position="166"/>
        <end position="186"/>
    </location>
</feature>
<feature type="transmembrane region" description="Helical" evidence="6">
    <location>
        <begin position="47"/>
        <end position="70"/>
    </location>
</feature>
<dbReference type="AlphaFoldDB" id="A0A1H5TD36"/>
<dbReference type="PANTHER" id="PTHR32322">
    <property type="entry name" value="INNER MEMBRANE TRANSPORTER"/>
    <property type="match status" value="1"/>
</dbReference>
<proteinExistence type="predicted"/>
<evidence type="ECO:0000256" key="6">
    <source>
        <dbReference type="SAM" id="Phobius"/>
    </source>
</evidence>
<feature type="transmembrane region" description="Helical" evidence="6">
    <location>
        <begin position="140"/>
        <end position="160"/>
    </location>
</feature>
<evidence type="ECO:0000256" key="4">
    <source>
        <dbReference type="ARBA" id="ARBA00022989"/>
    </source>
</evidence>
<dbReference type="SUPFAM" id="SSF103481">
    <property type="entry name" value="Multidrug resistance efflux transporter EmrE"/>
    <property type="match status" value="2"/>
</dbReference>
<evidence type="ECO:0000256" key="3">
    <source>
        <dbReference type="ARBA" id="ARBA00022692"/>
    </source>
</evidence>
<dbReference type="InterPro" id="IPR050638">
    <property type="entry name" value="AA-Vitamin_Transporters"/>
</dbReference>
<dbReference type="InterPro" id="IPR037185">
    <property type="entry name" value="EmrE-like"/>
</dbReference>
<feature type="transmembrane region" description="Helical" evidence="6">
    <location>
        <begin position="82"/>
        <end position="109"/>
    </location>
</feature>
<dbReference type="OrthoDB" id="9813617at2"/>
<keyword evidence="5 6" id="KW-0472">Membrane</keyword>
<sequence length="305" mass="32770">MSNITESQTESQRNQYVQGLAFALAGAALFSIKPVLVKIAYQYGGDATSIMALRAFSSLPFYVFILVLLYRDEGKRTQIKSYGWQAALVGVLGYYFASYLDIAALAHISAQLERLLIFLFPSIVVLFSWLFLGQQPTVSVAKAVVIGYTGIGLIMMHDLASFGSDIWLGSLFAVASATVFAAYLMLSKTLIVKLGSDTFTSIGMGSAGVAILIHLGLSGVSVTEWSEELVGIGVLLGLFCTVLPSYLIAAGMARLSPTELSLTSNIGPGITAVMAVMILGEAFTFYHTLGLLLVTYSVYSMNKRK</sequence>
<gene>
    <name evidence="8" type="ORF">SAMN04488244_102213</name>
</gene>
<dbReference type="RefSeq" id="WP_103878815.1">
    <property type="nucleotide sequence ID" value="NZ_FNVG01000002.1"/>
</dbReference>
<evidence type="ECO:0000256" key="5">
    <source>
        <dbReference type="ARBA" id="ARBA00023136"/>
    </source>
</evidence>
<accession>A0A1H5TD36</accession>
<evidence type="ECO:0000313" key="8">
    <source>
        <dbReference type="EMBL" id="SEF60709.1"/>
    </source>
</evidence>
<dbReference type="PANTHER" id="PTHR32322:SF18">
    <property type="entry name" value="S-ADENOSYLMETHIONINE_S-ADENOSYLHOMOCYSTEINE TRANSPORTER"/>
    <property type="match status" value="1"/>
</dbReference>
<keyword evidence="3 6" id="KW-0812">Transmembrane</keyword>
<keyword evidence="4 6" id="KW-1133">Transmembrane helix</keyword>
<feature type="transmembrane region" description="Helical" evidence="6">
    <location>
        <begin position="20"/>
        <end position="41"/>
    </location>
</feature>
<reference evidence="9" key="1">
    <citation type="submission" date="2016-10" db="EMBL/GenBank/DDBJ databases">
        <authorList>
            <person name="Varghese N."/>
            <person name="Submissions S."/>
        </authorList>
    </citation>
    <scope>NUCLEOTIDE SEQUENCE [LARGE SCALE GENOMIC DNA]</scope>
    <source>
        <strain evidence="9">CGMCC 1.7062</strain>
    </source>
</reference>
<dbReference type="Proteomes" id="UP000236721">
    <property type="component" value="Unassembled WGS sequence"/>
</dbReference>
<dbReference type="InterPro" id="IPR000620">
    <property type="entry name" value="EamA_dom"/>
</dbReference>
<evidence type="ECO:0000256" key="2">
    <source>
        <dbReference type="ARBA" id="ARBA00022475"/>
    </source>
</evidence>
<comment type="subcellular location">
    <subcellularLocation>
        <location evidence="1">Cell membrane</location>
        <topology evidence="1">Multi-pass membrane protein</topology>
    </subcellularLocation>
</comment>
<dbReference type="EMBL" id="FNVG01000002">
    <property type="protein sequence ID" value="SEF60709.1"/>
    <property type="molecule type" value="Genomic_DNA"/>
</dbReference>
<dbReference type="GO" id="GO:0005886">
    <property type="term" value="C:plasma membrane"/>
    <property type="evidence" value="ECO:0007669"/>
    <property type="project" value="UniProtKB-SubCell"/>
</dbReference>
<keyword evidence="9" id="KW-1185">Reference proteome</keyword>
<evidence type="ECO:0000259" key="7">
    <source>
        <dbReference type="Pfam" id="PF00892"/>
    </source>
</evidence>
<name>A0A1H5TD36_9VIBR</name>
<dbReference type="Pfam" id="PF00892">
    <property type="entry name" value="EamA"/>
    <property type="match status" value="2"/>
</dbReference>
<organism evidence="8 9">
    <name type="scientific">Vibrio hangzhouensis</name>
    <dbReference type="NCBI Taxonomy" id="462991"/>
    <lineage>
        <taxon>Bacteria</taxon>
        <taxon>Pseudomonadati</taxon>
        <taxon>Pseudomonadota</taxon>
        <taxon>Gammaproteobacteria</taxon>
        <taxon>Vibrionales</taxon>
        <taxon>Vibrionaceae</taxon>
        <taxon>Vibrio</taxon>
    </lineage>
</organism>
<evidence type="ECO:0000256" key="1">
    <source>
        <dbReference type="ARBA" id="ARBA00004651"/>
    </source>
</evidence>